<dbReference type="PANTHER" id="PTHR47331:SF5">
    <property type="entry name" value="RIBONUCLEASE H"/>
    <property type="match status" value="1"/>
</dbReference>
<evidence type="ECO:0000313" key="2">
    <source>
        <dbReference type="Proteomes" id="UP001292094"/>
    </source>
</evidence>
<dbReference type="GO" id="GO:0071897">
    <property type="term" value="P:DNA biosynthetic process"/>
    <property type="evidence" value="ECO:0007669"/>
    <property type="project" value="UniProtKB-ARBA"/>
</dbReference>
<dbReference type="PANTHER" id="PTHR47331">
    <property type="entry name" value="PHD-TYPE DOMAIN-CONTAINING PROTEIN"/>
    <property type="match status" value="1"/>
</dbReference>
<dbReference type="SUPFAM" id="SSF56672">
    <property type="entry name" value="DNA/RNA polymerases"/>
    <property type="match status" value="1"/>
</dbReference>
<dbReference type="InterPro" id="IPR043502">
    <property type="entry name" value="DNA/RNA_pol_sf"/>
</dbReference>
<sequence length="937" mass="107508">MASLTSRQPSLYYMVLVCLDVVLQTDEVQLSRTGSGWEFITGIRRILLWATEVSRNILQPIKKSYELWLLSFFGCPVHFDFNHDGLARGDGHFAQEEGDRKGKVYKKEISKIEIAQNSVKSKVKIKAFEPPMFNGNVRDYPRFKEDFKNLVKSVYGEDAYALKKCLSGDALQTVKGVEGNNIEMMQRLDDKYGNMRKVMDLVISDLKALKKINEGDTKGFVKLVDQVEQCWLDLKNINLEEELNTANIVSHIERVLPNLQKREWVIKAEEVLAAKDLFPTLLKFLQRERRILEYMNSSVRTAGSDKISVHHVSNTSDIVMESEVITLIKQMNEEQQQKNKELESCIVNLTEMVKGSDITLVTYHVAEKLRLKGKDINLSMIKVGNVLENYSSKEYCIPLVDRSSQIWEIKAVGIDEISAKISKKFDVTRVPELFVGVSSHEIDRPSGEINMLIGVNYSELLPRVVQTNEGLQLLENPFGLSIRGKHNSISNSDNTDNNITVRTHKVSTAMNLNEIKIEPVDKLKNELDKLFALEESGVHCDPRCIKCLCKGCPVSDSVNIKEERELKLIEEGLAYDEDGKCWIARYPWMKDPRYLKYNVKVAVARLKTTETRLRKLDVEYAQRYHKEIKDLVKRGVARKLSEEEIKTYNGPIHYIHHHEVLKPESSSTPLRIVFNSSASYMGQKLNDFWAKGPVILNNMLVVLLRFRQEKIAVTGDISKMYHSVKLCNIDQHTHRFLWRDLDVNRPPDHYVLTSVTFGDRPSGTIAMLALRHTVEKFGKGDPEVYDMIVNNTIMSVFKQKSMKAMEKEPTAEEIGEAEIMWVKEMQRNMTDWKEKYKRLGPVMENGVISTDEVQLSRTGSGWEFITGIRRILLWATEVSRNILQPIKKSYELWLLSFFGCPVHFDFNHDGLARGDGHFAQEEGDRKGKVYKKGNPAR</sequence>
<name>A0AAE1Q8M3_9EUCA</name>
<keyword evidence="2" id="KW-1185">Reference proteome</keyword>
<proteinExistence type="predicted"/>
<protein>
    <submittedName>
        <fullName evidence="1">Uncharacterized protein</fullName>
    </submittedName>
</protein>
<dbReference type="Proteomes" id="UP001292094">
    <property type="component" value="Unassembled WGS sequence"/>
</dbReference>
<organism evidence="1 2">
    <name type="scientific">Petrolisthes manimaculis</name>
    <dbReference type="NCBI Taxonomy" id="1843537"/>
    <lineage>
        <taxon>Eukaryota</taxon>
        <taxon>Metazoa</taxon>
        <taxon>Ecdysozoa</taxon>
        <taxon>Arthropoda</taxon>
        <taxon>Crustacea</taxon>
        <taxon>Multicrustacea</taxon>
        <taxon>Malacostraca</taxon>
        <taxon>Eumalacostraca</taxon>
        <taxon>Eucarida</taxon>
        <taxon>Decapoda</taxon>
        <taxon>Pleocyemata</taxon>
        <taxon>Anomura</taxon>
        <taxon>Galatheoidea</taxon>
        <taxon>Porcellanidae</taxon>
        <taxon>Petrolisthes</taxon>
    </lineage>
</organism>
<comment type="caution">
    <text evidence="1">The sequence shown here is derived from an EMBL/GenBank/DDBJ whole genome shotgun (WGS) entry which is preliminary data.</text>
</comment>
<dbReference type="EMBL" id="JAWZYT010000522">
    <property type="protein sequence ID" value="KAK4322359.1"/>
    <property type="molecule type" value="Genomic_DNA"/>
</dbReference>
<evidence type="ECO:0000313" key="1">
    <source>
        <dbReference type="EMBL" id="KAK4322359.1"/>
    </source>
</evidence>
<dbReference type="AlphaFoldDB" id="A0AAE1Q8M3"/>
<reference evidence="1" key="1">
    <citation type="submission" date="2023-11" db="EMBL/GenBank/DDBJ databases">
        <title>Genome assemblies of two species of porcelain crab, Petrolisthes cinctipes and Petrolisthes manimaculis (Anomura: Porcellanidae).</title>
        <authorList>
            <person name="Angst P."/>
        </authorList>
    </citation>
    <scope>NUCLEOTIDE SEQUENCE</scope>
    <source>
        <strain evidence="1">PB745_02</strain>
        <tissue evidence="1">Gill</tissue>
    </source>
</reference>
<accession>A0AAE1Q8M3</accession>
<dbReference type="Pfam" id="PF03564">
    <property type="entry name" value="DUF1759"/>
    <property type="match status" value="1"/>
</dbReference>
<dbReference type="InterPro" id="IPR005312">
    <property type="entry name" value="DUF1759"/>
</dbReference>
<gene>
    <name evidence="1" type="ORF">Pmani_006873</name>
</gene>